<dbReference type="Proteomes" id="UP000182584">
    <property type="component" value="Unassembled WGS sequence"/>
</dbReference>
<protein>
    <submittedName>
        <fullName evidence="1">Uncharacterized protein</fullName>
    </submittedName>
</protein>
<organism evidence="1 2">
    <name type="scientific">Butyrivibrio fibrisolvens</name>
    <dbReference type="NCBI Taxonomy" id="831"/>
    <lineage>
        <taxon>Bacteria</taxon>
        <taxon>Bacillati</taxon>
        <taxon>Bacillota</taxon>
        <taxon>Clostridia</taxon>
        <taxon>Lachnospirales</taxon>
        <taxon>Lachnospiraceae</taxon>
        <taxon>Butyrivibrio</taxon>
    </lineage>
</organism>
<name>A0A1H9KCH1_BUTFI</name>
<proteinExistence type="predicted"/>
<evidence type="ECO:0000313" key="2">
    <source>
        <dbReference type="Proteomes" id="UP000182584"/>
    </source>
</evidence>
<dbReference type="EMBL" id="FOGJ01000001">
    <property type="protein sequence ID" value="SEQ96799.1"/>
    <property type="molecule type" value="Genomic_DNA"/>
</dbReference>
<accession>A0A1H9KCH1</accession>
<dbReference type="AlphaFoldDB" id="A0A1H9KCH1"/>
<gene>
    <name evidence="1" type="ORF">SAMN04487884_1017</name>
</gene>
<reference evidence="1 2" key="1">
    <citation type="submission" date="2016-10" db="EMBL/GenBank/DDBJ databases">
        <authorList>
            <person name="de Groot N.N."/>
        </authorList>
    </citation>
    <scope>NUCLEOTIDE SEQUENCE [LARGE SCALE GENOMIC DNA]</scope>
    <source>
        <strain evidence="1 2">AR40</strain>
    </source>
</reference>
<sequence length="58" mass="6234">MDKKINVKKGEYEIVDGRVIITSDELAKAISEQELNLSAEDEADAIATVNFGNCGSCS</sequence>
<evidence type="ECO:0000313" key="1">
    <source>
        <dbReference type="EMBL" id="SEQ96799.1"/>
    </source>
</evidence>
<dbReference type="RefSeq" id="WP_177174848.1">
    <property type="nucleotide sequence ID" value="NZ_FOGJ01000001.1"/>
</dbReference>